<dbReference type="SUPFAM" id="SSF57850">
    <property type="entry name" value="RING/U-box"/>
    <property type="match status" value="1"/>
</dbReference>
<dbReference type="Gene3D" id="3.30.70.330">
    <property type="match status" value="1"/>
</dbReference>
<proteinExistence type="predicted"/>
<feature type="region of interest" description="Disordered" evidence="5">
    <location>
        <begin position="515"/>
        <end position="554"/>
    </location>
</feature>
<dbReference type="AlphaFoldDB" id="A0A067T021"/>
<feature type="compositionally biased region" description="Polar residues" evidence="5">
    <location>
        <begin position="542"/>
        <end position="554"/>
    </location>
</feature>
<feature type="compositionally biased region" description="Polar residues" evidence="5">
    <location>
        <begin position="191"/>
        <end position="214"/>
    </location>
</feature>
<evidence type="ECO:0000256" key="3">
    <source>
        <dbReference type="ARBA" id="ARBA00022833"/>
    </source>
</evidence>
<reference evidence="8" key="1">
    <citation type="journal article" date="2014" name="Proc. Natl. Acad. Sci. U.S.A.">
        <title>Extensive sampling of basidiomycete genomes demonstrates inadequacy of the white-rot/brown-rot paradigm for wood decay fungi.</title>
        <authorList>
            <person name="Riley R."/>
            <person name="Salamov A.A."/>
            <person name="Brown D.W."/>
            <person name="Nagy L.G."/>
            <person name="Floudas D."/>
            <person name="Held B.W."/>
            <person name="Levasseur A."/>
            <person name="Lombard V."/>
            <person name="Morin E."/>
            <person name="Otillar R."/>
            <person name="Lindquist E.A."/>
            <person name="Sun H."/>
            <person name="LaButti K.M."/>
            <person name="Schmutz J."/>
            <person name="Jabbour D."/>
            <person name="Luo H."/>
            <person name="Baker S.E."/>
            <person name="Pisabarro A.G."/>
            <person name="Walton J.D."/>
            <person name="Blanchette R.A."/>
            <person name="Henrissat B."/>
            <person name="Martin F."/>
            <person name="Cullen D."/>
            <person name="Hibbett D.S."/>
            <person name="Grigoriev I.V."/>
        </authorList>
    </citation>
    <scope>NUCLEOTIDE SEQUENCE [LARGE SCALE GENOMIC DNA]</scope>
    <source>
        <strain evidence="8">CBS 339.88</strain>
    </source>
</reference>
<organism evidence="7 8">
    <name type="scientific">Galerina marginata (strain CBS 339.88)</name>
    <dbReference type="NCBI Taxonomy" id="685588"/>
    <lineage>
        <taxon>Eukaryota</taxon>
        <taxon>Fungi</taxon>
        <taxon>Dikarya</taxon>
        <taxon>Basidiomycota</taxon>
        <taxon>Agaricomycotina</taxon>
        <taxon>Agaricomycetes</taxon>
        <taxon>Agaricomycetidae</taxon>
        <taxon>Agaricales</taxon>
        <taxon>Agaricineae</taxon>
        <taxon>Strophariaceae</taxon>
        <taxon>Galerina</taxon>
    </lineage>
</organism>
<dbReference type="InterPro" id="IPR017907">
    <property type="entry name" value="Znf_RING_CS"/>
</dbReference>
<accession>A0A067T021</accession>
<evidence type="ECO:0000256" key="1">
    <source>
        <dbReference type="ARBA" id="ARBA00022723"/>
    </source>
</evidence>
<dbReference type="InterPro" id="IPR013083">
    <property type="entry name" value="Znf_RING/FYVE/PHD"/>
</dbReference>
<protein>
    <recommendedName>
        <fullName evidence="6">RING-type domain-containing protein</fullName>
    </recommendedName>
</protein>
<dbReference type="HOGENOM" id="CLU_010144_0_0_1"/>
<dbReference type="InterPro" id="IPR012677">
    <property type="entry name" value="Nucleotide-bd_a/b_plait_sf"/>
</dbReference>
<evidence type="ECO:0000313" key="8">
    <source>
        <dbReference type="Proteomes" id="UP000027222"/>
    </source>
</evidence>
<feature type="region of interest" description="Disordered" evidence="5">
    <location>
        <begin position="171"/>
        <end position="214"/>
    </location>
</feature>
<dbReference type="InterPro" id="IPR035979">
    <property type="entry name" value="RBD_domain_sf"/>
</dbReference>
<dbReference type="InterPro" id="IPR018957">
    <property type="entry name" value="Znf_C3HC4_RING-type"/>
</dbReference>
<keyword evidence="8" id="KW-1185">Reference proteome</keyword>
<keyword evidence="1" id="KW-0479">Metal-binding</keyword>
<name>A0A067T021_GALM3</name>
<dbReference type="Pfam" id="PF00097">
    <property type="entry name" value="zf-C3HC4"/>
    <property type="match status" value="1"/>
</dbReference>
<evidence type="ECO:0000256" key="5">
    <source>
        <dbReference type="SAM" id="MobiDB-lite"/>
    </source>
</evidence>
<dbReference type="EMBL" id="KL142378">
    <property type="protein sequence ID" value="KDR76446.1"/>
    <property type="molecule type" value="Genomic_DNA"/>
</dbReference>
<feature type="compositionally biased region" description="Polar residues" evidence="5">
    <location>
        <begin position="171"/>
        <end position="183"/>
    </location>
</feature>
<evidence type="ECO:0000259" key="6">
    <source>
        <dbReference type="PROSITE" id="PS50089"/>
    </source>
</evidence>
<dbReference type="SMART" id="SM00184">
    <property type="entry name" value="RING"/>
    <property type="match status" value="1"/>
</dbReference>
<dbReference type="GO" id="GO:0003676">
    <property type="term" value="F:nucleic acid binding"/>
    <property type="evidence" value="ECO:0007669"/>
    <property type="project" value="InterPro"/>
</dbReference>
<evidence type="ECO:0000256" key="4">
    <source>
        <dbReference type="PROSITE-ProRule" id="PRU00175"/>
    </source>
</evidence>
<keyword evidence="3" id="KW-0862">Zinc</keyword>
<dbReference type="PROSITE" id="PS00518">
    <property type="entry name" value="ZF_RING_1"/>
    <property type="match status" value="1"/>
</dbReference>
<keyword evidence="2 4" id="KW-0863">Zinc-finger</keyword>
<dbReference type="OrthoDB" id="336240at2759"/>
<dbReference type="Gene3D" id="3.30.40.10">
    <property type="entry name" value="Zinc/RING finger domain, C3HC4 (zinc finger)"/>
    <property type="match status" value="1"/>
</dbReference>
<feature type="region of interest" description="Disordered" evidence="5">
    <location>
        <begin position="1"/>
        <end position="71"/>
    </location>
</feature>
<feature type="compositionally biased region" description="Polar residues" evidence="5">
    <location>
        <begin position="1"/>
        <end position="21"/>
    </location>
</feature>
<evidence type="ECO:0000256" key="2">
    <source>
        <dbReference type="ARBA" id="ARBA00022771"/>
    </source>
</evidence>
<feature type="compositionally biased region" description="Low complexity" evidence="5">
    <location>
        <begin position="22"/>
        <end position="38"/>
    </location>
</feature>
<evidence type="ECO:0000313" key="7">
    <source>
        <dbReference type="EMBL" id="KDR76446.1"/>
    </source>
</evidence>
<gene>
    <name evidence="7" type="ORF">GALMADRAFT_445568</name>
</gene>
<dbReference type="InterPro" id="IPR001841">
    <property type="entry name" value="Znf_RING"/>
</dbReference>
<feature type="domain" description="RING-type" evidence="6">
    <location>
        <begin position="460"/>
        <end position="504"/>
    </location>
</feature>
<dbReference type="SUPFAM" id="SSF54928">
    <property type="entry name" value="RNA-binding domain, RBD"/>
    <property type="match status" value="1"/>
</dbReference>
<feature type="compositionally biased region" description="Low complexity" evidence="5">
    <location>
        <begin position="51"/>
        <end position="65"/>
    </location>
</feature>
<dbReference type="GO" id="GO:0008270">
    <property type="term" value="F:zinc ion binding"/>
    <property type="evidence" value="ECO:0007669"/>
    <property type="project" value="UniProtKB-KW"/>
</dbReference>
<dbReference type="PROSITE" id="PS50089">
    <property type="entry name" value="ZF_RING_2"/>
    <property type="match status" value="1"/>
</dbReference>
<dbReference type="STRING" id="685588.A0A067T021"/>
<dbReference type="Proteomes" id="UP000027222">
    <property type="component" value="Unassembled WGS sequence"/>
</dbReference>
<sequence length="972" mass="106097">MSYSVPTSPAMSRSTKAQPVTPQRLPRQQSRSQSFYRSPLTPSASPYTPISLRSLDSTGSSTLTTPDNIGSGVKKRLAFSAGSPDVMRNVSATQDKSLADIAENWRSRANENGIKVAFAPQDDSHYVADDSSDMSFSDVANDSSLISTDEALLAAPFSSTHRRLNSLPITNRPRAQSHASLPSSRIHPLSPVTSRANNHALQTSSPIQSRRTLSSSFAHSANLMSTPPPNRTLAKQLKLKGSLTDPAQPRRREAFSAVATPSYNIGHRNASMSLTLEPDTSLNLFDIDENDFEYEHDSHGPGFEVENSFSRNLQAIQNNNFSYPTFASHQQALPQVFNQSHFGDPFQPINTRNGLFHGHILNGITESVEHHFHAARPQPPQKTYYDDRQQAGNLFYNPVSRPQPQFNQGMPHAYPTPAFVPVPQPSLLPFQPSMPVHPRLTPDFSSNDHPATPDPAPTDCSVCLASQPTSLAILHPCKHSLCSACLTSALNIVGEKDMECAVCKQAVADFKLVVGSSRGNKSPGAGATLQGFTGETPKNDTHQGSQKANASADQSNLAGKSFMDPLFSTSSGSSKAFERVNPDDSVDELESAFEFGLEFDDLRASTPKLEQQLEDQSVEERSRHYTSLINGRRDVRKGEDNVVLRIDNVPWDITPHQIIKWLQQPVERVHVLLDGKGKTLSHAYVEVKDAATAGAILRGEALSSMSGRKERGSVLGRGRRARGVTVTRSGQQELMSDLFPHWRGGFDGSRPSLAGLHGDRIIGALEGGLLTEHEILGLLHLIREPDSHFLKVPSLPFHSLISILSKFPVDVDSRVFWSASVRDALFDATFIAITMLLPRVLKAQEKPKAPGQEEEYTMDVALSLLHTALDCKAFTIHQIQRLTELAQTSSLPLPVSDADLDIQASPSSSFSVPSALRTPPIQDISISAANPVQLNRPLVHDNSDSSLEDLAKEFGVDTQVVQALAQRLAKLC</sequence>